<dbReference type="Gene3D" id="6.10.340.10">
    <property type="match status" value="1"/>
</dbReference>
<evidence type="ECO:0000313" key="16">
    <source>
        <dbReference type="Proteomes" id="UP000235963"/>
    </source>
</evidence>
<dbReference type="EMBL" id="LOCM01000023">
    <property type="protein sequence ID" value="PND47605.1"/>
    <property type="molecule type" value="Genomic_DNA"/>
</dbReference>
<dbReference type="GO" id="GO:0000155">
    <property type="term" value="F:phosphorelay sensor kinase activity"/>
    <property type="evidence" value="ECO:0007669"/>
    <property type="project" value="InterPro"/>
</dbReference>
<dbReference type="OrthoDB" id="9776552at2"/>
<evidence type="ECO:0000256" key="4">
    <source>
        <dbReference type="ARBA" id="ARBA00022679"/>
    </source>
</evidence>
<dbReference type="Gene3D" id="3.30.565.10">
    <property type="entry name" value="Histidine kinase-like ATPase, C-terminal domain"/>
    <property type="match status" value="1"/>
</dbReference>
<feature type="coiled-coil region" evidence="12">
    <location>
        <begin position="333"/>
        <end position="360"/>
    </location>
</feature>
<reference evidence="15 16" key="1">
    <citation type="submission" date="2015-12" db="EMBL/GenBank/DDBJ databases">
        <title>Streptococcus penaeicida sp. nov.</title>
        <authorList>
            <person name="Gomez-Gil B."/>
            <person name="Morales-Covarrubias M."/>
        </authorList>
    </citation>
    <scope>NUCLEOTIDE SEQUENCE [LARGE SCALE GENOMIC DNA]</scope>
    <source>
        <strain evidence="15 16">CAIM 1838</strain>
    </source>
</reference>
<keyword evidence="2" id="KW-1003">Cell membrane</keyword>
<accession>A0A2N8LBS2</accession>
<keyword evidence="8" id="KW-0067">ATP-binding</keyword>
<dbReference type="Proteomes" id="UP000235963">
    <property type="component" value="Unassembled WGS sequence"/>
</dbReference>
<evidence type="ECO:0000256" key="1">
    <source>
        <dbReference type="ARBA" id="ARBA00004651"/>
    </source>
</evidence>
<dbReference type="InterPro" id="IPR036890">
    <property type="entry name" value="HATPase_C_sf"/>
</dbReference>
<name>A0A2N8LBS2_9STRE</name>
<evidence type="ECO:0000256" key="8">
    <source>
        <dbReference type="ARBA" id="ARBA00022840"/>
    </source>
</evidence>
<evidence type="ECO:0000256" key="10">
    <source>
        <dbReference type="ARBA" id="ARBA00023012"/>
    </source>
</evidence>
<dbReference type="SUPFAM" id="SSF55874">
    <property type="entry name" value="ATPase domain of HSP90 chaperone/DNA topoisomerase II/histidine kinase"/>
    <property type="match status" value="1"/>
</dbReference>
<feature type="transmembrane region" description="Helical" evidence="13">
    <location>
        <begin position="27"/>
        <end position="46"/>
    </location>
</feature>
<dbReference type="GO" id="GO:0005524">
    <property type="term" value="F:ATP binding"/>
    <property type="evidence" value="ECO:0007669"/>
    <property type="project" value="UniProtKB-KW"/>
</dbReference>
<keyword evidence="6" id="KW-0547">Nucleotide-binding</keyword>
<dbReference type="RefSeq" id="WP_102777547.1">
    <property type="nucleotide sequence ID" value="NZ_CBCSGP010000013.1"/>
</dbReference>
<evidence type="ECO:0000256" key="2">
    <source>
        <dbReference type="ARBA" id="ARBA00022475"/>
    </source>
</evidence>
<evidence type="ECO:0000259" key="14">
    <source>
        <dbReference type="Pfam" id="PF06580"/>
    </source>
</evidence>
<keyword evidence="11 13" id="KW-0472">Membrane</keyword>
<evidence type="ECO:0000256" key="3">
    <source>
        <dbReference type="ARBA" id="ARBA00022553"/>
    </source>
</evidence>
<keyword evidence="9 13" id="KW-1133">Transmembrane helix</keyword>
<evidence type="ECO:0000256" key="9">
    <source>
        <dbReference type="ARBA" id="ARBA00022989"/>
    </source>
</evidence>
<keyword evidence="4" id="KW-0808">Transferase</keyword>
<evidence type="ECO:0000256" key="13">
    <source>
        <dbReference type="SAM" id="Phobius"/>
    </source>
</evidence>
<keyword evidence="12" id="KW-0175">Coiled coil</keyword>
<dbReference type="PANTHER" id="PTHR34220">
    <property type="entry name" value="SENSOR HISTIDINE KINASE YPDA"/>
    <property type="match status" value="1"/>
</dbReference>
<sequence>MGIVDHKAGLTFKEKLRLEILAGFKKTALVIGLSYVLVLTLFILLVQYSQLIQGHRGTVSYFDTIHLKSNRLFSNLEKRSLRQFLSGHLSEREMFRQVYQESSRLPFRSAISIYKPSGDLLLSTRLPNRDGLRDDAFVKIALPHIQKRSEYRLMKDYQGNPFLLKMSAVWSNGVKIGYLVLYIDGNDFESGLKVDATQYMIADQYDHLFTSNSFQDTTLSWQKVDPTDMRNPISIRHGNIVLKKWAHLSKGLYLYSSIIAVPLSYLLFFICFFVLIIMLLLIALARNLSERISSHSSDSVALLVKDLDLIVGGYQDKVVVRSQDEFGYLAQKINSLIDTLDRLFRQMLTLEQEKTTVQRKLLEAQFNPHFLYNSLESIKILVHFNPQKAEQMILALNRVLRYSISSQHEYATLSSDLAILENYLEVNQVRFEELDYSITFSESLKLLRVPKLVLLPLVENAIKFGMQYRHDLQLKVEISETNSHVQVYVLDNGPGFDQSFKDHFSSYLKAGHTEHGLVNSYSRFAMLYPSTSIELCQVDTLHGVLIQFERKQACYE</sequence>
<evidence type="ECO:0000256" key="6">
    <source>
        <dbReference type="ARBA" id="ARBA00022741"/>
    </source>
</evidence>
<keyword evidence="7 15" id="KW-0418">Kinase</keyword>
<protein>
    <submittedName>
        <fullName evidence="15">Histidine kinase</fullName>
    </submittedName>
</protein>
<evidence type="ECO:0000256" key="11">
    <source>
        <dbReference type="ARBA" id="ARBA00023136"/>
    </source>
</evidence>
<evidence type="ECO:0000313" key="15">
    <source>
        <dbReference type="EMBL" id="PND47605.1"/>
    </source>
</evidence>
<feature type="domain" description="Signal transduction histidine kinase internal region" evidence="14">
    <location>
        <begin position="359"/>
        <end position="433"/>
    </location>
</feature>
<evidence type="ECO:0000256" key="12">
    <source>
        <dbReference type="SAM" id="Coils"/>
    </source>
</evidence>
<gene>
    <name evidence="15" type="ORF">AT575_05685</name>
</gene>
<organism evidence="15 16">
    <name type="scientific">Streptococcus penaeicida</name>
    <dbReference type="NCBI Taxonomy" id="1765960"/>
    <lineage>
        <taxon>Bacteria</taxon>
        <taxon>Bacillati</taxon>
        <taxon>Bacillota</taxon>
        <taxon>Bacilli</taxon>
        <taxon>Lactobacillales</taxon>
        <taxon>Streptococcaceae</taxon>
        <taxon>Streptococcus</taxon>
    </lineage>
</organism>
<dbReference type="PANTHER" id="PTHR34220:SF11">
    <property type="entry name" value="SENSOR PROTEIN KINASE HPTS"/>
    <property type="match status" value="1"/>
</dbReference>
<dbReference type="Pfam" id="PF06580">
    <property type="entry name" value="His_kinase"/>
    <property type="match status" value="1"/>
</dbReference>
<keyword evidence="5 13" id="KW-0812">Transmembrane</keyword>
<proteinExistence type="predicted"/>
<dbReference type="InterPro" id="IPR010559">
    <property type="entry name" value="Sig_transdc_His_kin_internal"/>
</dbReference>
<dbReference type="GO" id="GO:0005886">
    <property type="term" value="C:plasma membrane"/>
    <property type="evidence" value="ECO:0007669"/>
    <property type="project" value="UniProtKB-SubCell"/>
</dbReference>
<feature type="transmembrane region" description="Helical" evidence="13">
    <location>
        <begin position="252"/>
        <end position="285"/>
    </location>
</feature>
<dbReference type="InterPro" id="IPR050640">
    <property type="entry name" value="Bact_2-comp_sensor_kinase"/>
</dbReference>
<keyword evidence="3" id="KW-0597">Phosphoprotein</keyword>
<dbReference type="AlphaFoldDB" id="A0A2N8LBS2"/>
<evidence type="ECO:0000256" key="7">
    <source>
        <dbReference type="ARBA" id="ARBA00022777"/>
    </source>
</evidence>
<comment type="caution">
    <text evidence="15">The sequence shown here is derived from an EMBL/GenBank/DDBJ whole genome shotgun (WGS) entry which is preliminary data.</text>
</comment>
<comment type="subcellular location">
    <subcellularLocation>
        <location evidence="1">Cell membrane</location>
        <topology evidence="1">Multi-pass membrane protein</topology>
    </subcellularLocation>
</comment>
<keyword evidence="16" id="KW-1185">Reference proteome</keyword>
<evidence type="ECO:0000256" key="5">
    <source>
        <dbReference type="ARBA" id="ARBA00022692"/>
    </source>
</evidence>
<keyword evidence="10" id="KW-0902">Two-component regulatory system</keyword>